<dbReference type="InterPro" id="IPR002110">
    <property type="entry name" value="Ankyrin_rpt"/>
</dbReference>
<dbReference type="STRING" id="1081104.A0A167NNQ6"/>
<dbReference type="InterPro" id="IPR036770">
    <property type="entry name" value="Ankyrin_rpt-contain_sf"/>
</dbReference>
<sequence>MFMFRFLLVSFSLSTILSATACSVLQNLAALDPIISDPGEQDTSSYNTLASQEWTHAAYDAHMARLCQSIVDGDIDIVLDCLSQPDTDLNKRDYAGRTPLHLAVITSTPGIVRSLVNHGSCLTARLANGKTALHLAATRGNAEIINTLMERSIENEKGGEERHADRRKAANGYMPDTETKHAAAGIEDDGNDVPEGSEDGADYYQIDSLAWDTPCSPLYLAIVEGNEEAVKLLCDYGANVTLPIKTFNPDFDVDDFDKFNDYDDFDGYDDTKTVLALTFALSLPPEKARSMARLLLKLGATSSQADSRGCTAFQKFVDAGGDMIDVLLENDKVGTEAAINHLAFHEPSSTTPTTSPLLRAVEKEDFAVVIKLLNAGASVQIDFDTWLKAAKSSPDHKLGDLERSRRAYKESVDQPLIVAIRVGNIDAAFKFLEIGADPNALTSDTQRLLIDESEYARMDVSGKSALDLVRDLAEALSVHDDETTDHNRPFLPVGMEEYLQNTEPGTYRHWMISKDIKLVKEAFKRDDTFYQGELKPHETSPAAAEKKTAVEGALARVKSLEDALIAKGGKVFTELYPHIDAQDCGTRCCNRVTKTPSEYKFTFQFTRDIDITDARRDGYIQLMEAAWAGDLNRLNSMTLEAWGPGKGQAPLKVAIVDNSGNSPFSLAFLRGHHDVARTILEIAKVQWPSSESDQAQEEENDEGWLAYHSYFSGDELRMDLQKAVRPHTKPLEMICDGTPTFLVENGVITAEYGTRSLFMHTLDTEDASGLEALLDMVQHLSGQNLAKDDERSEQSFTFPASVFRWTIETGKLRFLDLIIKRTGAGIPLDDLAWKKPDFYQWMPICAGTITEWEENAREEATRVLAMESPPLLHAALGGSLEGVKFFSGDAPHRLYSEFGKSETARYDARLTSLREGPEGFDGAISKWLKADNDLVIHCAVLSHVNEESVELLEYLVKKYPELIQKKNSDGESPLMLACRLGRIEYVKVLLAAGADQSTRNARGENIICRSQWQPYGGSAQTPSRPYRLGFEEPLVLAAHESTGAPLYPPARLDLAALDDYYYFTIGYSRAPKPYRDQRVVVAVANLLLEYSKGEELDMLNRAGETCLHTAVKGEMGSLVRTLINFSPRLLMLENAAGRTPAEIAHERGQRQILDPWSPSGDFEHSVIRLARDDVDDFAVSAALNHQSPDELRTKLRGLGLSDDYDTKVIDRLLLAIGCGESSDWGYPPSTIMKKIVSDLCSTALAEHPGKRRLVSLDEANDMTGRRGVQDTASPTFSVQSHNLDYDVHNNLDYDVQDDLDYDVQGNLDYDVQYLQEPGDFVVKEMQKRLCGAWHFSDYEAGQLGLEQGKPEELDDGAHIGLRRCGMCGEYENEHDVPRQFPIYE</sequence>
<feature type="repeat" description="ANK" evidence="1">
    <location>
        <begin position="969"/>
        <end position="1001"/>
    </location>
</feature>
<proteinExistence type="predicted"/>
<feature type="repeat" description="ANK" evidence="1">
    <location>
        <begin position="128"/>
        <end position="154"/>
    </location>
</feature>
<dbReference type="Gene3D" id="1.25.40.20">
    <property type="entry name" value="Ankyrin repeat-containing domain"/>
    <property type="match status" value="5"/>
</dbReference>
<dbReference type="PANTHER" id="PTHR24121">
    <property type="entry name" value="NO MECHANORECEPTOR POTENTIAL C, ISOFORM D-RELATED"/>
    <property type="match status" value="1"/>
</dbReference>
<feature type="signal peptide" evidence="2">
    <location>
        <begin position="1"/>
        <end position="21"/>
    </location>
</feature>
<evidence type="ECO:0000313" key="3">
    <source>
        <dbReference type="EMBL" id="OAA55763.1"/>
    </source>
</evidence>
<protein>
    <submittedName>
        <fullName evidence="3">Ankyrin repeat-containing domain protein</fullName>
    </submittedName>
</protein>
<dbReference type="PRINTS" id="PR01415">
    <property type="entry name" value="ANKYRIN"/>
</dbReference>
<dbReference type="RefSeq" id="XP_018701487.1">
    <property type="nucleotide sequence ID" value="XM_018851471.1"/>
</dbReference>
<dbReference type="PROSITE" id="PS50297">
    <property type="entry name" value="ANK_REP_REGION"/>
    <property type="match status" value="4"/>
</dbReference>
<dbReference type="SUPFAM" id="SSF48403">
    <property type="entry name" value="Ankyrin repeat"/>
    <property type="match status" value="3"/>
</dbReference>
<evidence type="ECO:0000256" key="1">
    <source>
        <dbReference type="PROSITE-ProRule" id="PRU00023"/>
    </source>
</evidence>
<evidence type="ECO:0000313" key="4">
    <source>
        <dbReference type="Proteomes" id="UP000076744"/>
    </source>
</evidence>
<dbReference type="GeneID" id="30024160"/>
<reference evidence="3 4" key="1">
    <citation type="journal article" date="2016" name="Genome Biol. Evol.">
        <title>Divergent and convergent evolution of fungal pathogenicity.</title>
        <authorList>
            <person name="Shang Y."/>
            <person name="Xiao G."/>
            <person name="Zheng P."/>
            <person name="Cen K."/>
            <person name="Zhan S."/>
            <person name="Wang C."/>
        </authorList>
    </citation>
    <scope>NUCLEOTIDE SEQUENCE [LARGE SCALE GENOMIC DNA]</scope>
    <source>
        <strain evidence="3 4">ARSEF 2679</strain>
    </source>
</reference>
<name>A0A167NNQ6_CORFA</name>
<keyword evidence="2" id="KW-0732">Signal</keyword>
<keyword evidence="4" id="KW-1185">Reference proteome</keyword>
<feature type="repeat" description="ANK" evidence="1">
    <location>
        <begin position="95"/>
        <end position="127"/>
    </location>
</feature>
<dbReference type="PANTHER" id="PTHR24121:SF23">
    <property type="entry name" value="NO MECHANORECEPTOR POTENTIAL C, ISOFORM H"/>
    <property type="match status" value="1"/>
</dbReference>
<keyword evidence="1" id="KW-0040">ANK repeat</keyword>
<gene>
    <name evidence="3" type="ORF">ISF_07868</name>
</gene>
<dbReference type="SMART" id="SM00248">
    <property type="entry name" value="ANK"/>
    <property type="match status" value="9"/>
</dbReference>
<feature type="repeat" description="ANK" evidence="1">
    <location>
        <begin position="213"/>
        <end position="245"/>
    </location>
</feature>
<evidence type="ECO:0000256" key="2">
    <source>
        <dbReference type="SAM" id="SignalP"/>
    </source>
</evidence>
<feature type="chain" id="PRO_5007890824" evidence="2">
    <location>
        <begin position="22"/>
        <end position="1384"/>
    </location>
</feature>
<comment type="caution">
    <text evidence="3">The sequence shown here is derived from an EMBL/GenBank/DDBJ whole genome shotgun (WGS) entry which is preliminary data.</text>
</comment>
<dbReference type="Pfam" id="PF00023">
    <property type="entry name" value="Ank"/>
    <property type="match status" value="1"/>
</dbReference>
<dbReference type="Proteomes" id="UP000076744">
    <property type="component" value="Unassembled WGS sequence"/>
</dbReference>
<dbReference type="PROSITE" id="PS51257">
    <property type="entry name" value="PROKAR_LIPOPROTEIN"/>
    <property type="match status" value="1"/>
</dbReference>
<dbReference type="EMBL" id="AZHB01000024">
    <property type="protein sequence ID" value="OAA55763.1"/>
    <property type="molecule type" value="Genomic_DNA"/>
</dbReference>
<dbReference type="Pfam" id="PF12796">
    <property type="entry name" value="Ank_2"/>
    <property type="match status" value="2"/>
</dbReference>
<dbReference type="OrthoDB" id="539213at2759"/>
<accession>A0A167NNQ6</accession>
<organism evidence="3 4">
    <name type="scientific">Cordyceps fumosorosea (strain ARSEF 2679)</name>
    <name type="common">Isaria fumosorosea</name>
    <dbReference type="NCBI Taxonomy" id="1081104"/>
    <lineage>
        <taxon>Eukaryota</taxon>
        <taxon>Fungi</taxon>
        <taxon>Dikarya</taxon>
        <taxon>Ascomycota</taxon>
        <taxon>Pezizomycotina</taxon>
        <taxon>Sordariomycetes</taxon>
        <taxon>Hypocreomycetidae</taxon>
        <taxon>Hypocreales</taxon>
        <taxon>Cordycipitaceae</taxon>
        <taxon>Cordyceps</taxon>
    </lineage>
</organism>
<dbReference type="PROSITE" id="PS50088">
    <property type="entry name" value="ANK_REPEAT"/>
    <property type="match status" value="4"/>
</dbReference>